<dbReference type="Proteomes" id="UP000499080">
    <property type="component" value="Unassembled WGS sequence"/>
</dbReference>
<evidence type="ECO:0000313" key="1">
    <source>
        <dbReference type="EMBL" id="GBN67185.1"/>
    </source>
</evidence>
<feature type="non-terminal residue" evidence="1">
    <location>
        <position position="62"/>
    </location>
</feature>
<comment type="caution">
    <text evidence="1">The sequence shown here is derived from an EMBL/GenBank/DDBJ whole genome shotgun (WGS) entry which is preliminary data.</text>
</comment>
<accession>A0A4Y2QVM8</accession>
<sequence length="62" mass="6895">MCHSTLNWESSESCCCVFTSSPGHHFGGGIEPGTFGFRAEHPNHETIGIPNVRRWILANIHM</sequence>
<evidence type="ECO:0000313" key="2">
    <source>
        <dbReference type="Proteomes" id="UP000499080"/>
    </source>
</evidence>
<dbReference type="AlphaFoldDB" id="A0A4Y2QVM8"/>
<organism evidence="1 2">
    <name type="scientific">Araneus ventricosus</name>
    <name type="common">Orbweaver spider</name>
    <name type="synonym">Epeira ventricosa</name>
    <dbReference type="NCBI Taxonomy" id="182803"/>
    <lineage>
        <taxon>Eukaryota</taxon>
        <taxon>Metazoa</taxon>
        <taxon>Ecdysozoa</taxon>
        <taxon>Arthropoda</taxon>
        <taxon>Chelicerata</taxon>
        <taxon>Arachnida</taxon>
        <taxon>Araneae</taxon>
        <taxon>Araneomorphae</taxon>
        <taxon>Entelegynae</taxon>
        <taxon>Araneoidea</taxon>
        <taxon>Araneidae</taxon>
        <taxon>Araneus</taxon>
    </lineage>
</organism>
<proteinExistence type="predicted"/>
<name>A0A4Y2QVM8_ARAVE</name>
<protein>
    <submittedName>
        <fullName evidence="1">Uncharacterized protein</fullName>
    </submittedName>
</protein>
<keyword evidence="2" id="KW-1185">Reference proteome</keyword>
<dbReference type="EMBL" id="BGPR01140764">
    <property type="protein sequence ID" value="GBN67185.1"/>
    <property type="molecule type" value="Genomic_DNA"/>
</dbReference>
<reference evidence="1 2" key="1">
    <citation type="journal article" date="2019" name="Sci. Rep.">
        <title>Orb-weaving spider Araneus ventricosus genome elucidates the spidroin gene catalogue.</title>
        <authorList>
            <person name="Kono N."/>
            <person name="Nakamura H."/>
            <person name="Ohtoshi R."/>
            <person name="Moran D.A.P."/>
            <person name="Shinohara A."/>
            <person name="Yoshida Y."/>
            <person name="Fujiwara M."/>
            <person name="Mori M."/>
            <person name="Tomita M."/>
            <person name="Arakawa K."/>
        </authorList>
    </citation>
    <scope>NUCLEOTIDE SEQUENCE [LARGE SCALE GENOMIC DNA]</scope>
</reference>
<gene>
    <name evidence="1" type="ORF">AVEN_219638_1</name>
</gene>